<evidence type="ECO:0000313" key="15">
    <source>
        <dbReference type="Proteomes" id="UP001500604"/>
    </source>
</evidence>
<evidence type="ECO:0000256" key="5">
    <source>
        <dbReference type="ARBA" id="ARBA00022475"/>
    </source>
</evidence>
<keyword evidence="4 13" id="KW-0813">Transport</keyword>
<feature type="transmembrane region" description="Helical" evidence="13">
    <location>
        <begin position="58"/>
        <end position="77"/>
    </location>
</feature>
<sequence length="217" mass="24041">MTDGDVTRDYTVNLQILLILTALTLLPTALLCMTSFTRFIIVLAILRQALGLQQTPPNRVLIGIALFLTLFVMRPIFDTIWTKAIEPWMNEQLTFKEAVATARDPIHRFMQINTRATDLEQFITLSGADMNAAPDDIPLTTLIPAFLTSELKTAFQIGFLLFLPFLVIDLIVSSILMALGMIMLSPLVISLPLKLMVFVLVDGWNLTVSSLAGSVTT</sequence>
<feature type="transmembrane region" description="Helical" evidence="13">
    <location>
        <begin position="16"/>
        <end position="46"/>
    </location>
</feature>
<proteinExistence type="inferred from homology"/>
<dbReference type="InterPro" id="IPR005837">
    <property type="entry name" value="FliP"/>
</dbReference>
<keyword evidence="6 13" id="KW-0812">Transmembrane</keyword>
<dbReference type="PRINTS" id="PR00951">
    <property type="entry name" value="FLGBIOSNFLIP"/>
</dbReference>
<keyword evidence="5 13" id="KW-1003">Cell membrane</keyword>
<evidence type="ECO:0000256" key="1">
    <source>
        <dbReference type="ARBA" id="ARBA00003663"/>
    </source>
</evidence>
<dbReference type="PROSITE" id="PS01060">
    <property type="entry name" value="FLIP_1"/>
    <property type="match status" value="1"/>
</dbReference>
<reference evidence="15" key="1">
    <citation type="journal article" date="2019" name="Int. J. Syst. Evol. Microbiol.">
        <title>The Global Catalogue of Microorganisms (GCM) 10K type strain sequencing project: providing services to taxonomists for standard genome sequencing and annotation.</title>
        <authorList>
            <consortium name="The Broad Institute Genomics Platform"/>
            <consortium name="The Broad Institute Genome Sequencing Center for Infectious Disease"/>
            <person name="Wu L."/>
            <person name="Ma J."/>
        </authorList>
    </citation>
    <scope>NUCLEOTIDE SEQUENCE [LARGE SCALE GENOMIC DNA]</scope>
    <source>
        <strain evidence="15">JCM 17805</strain>
    </source>
</reference>
<evidence type="ECO:0000256" key="4">
    <source>
        <dbReference type="ARBA" id="ARBA00022448"/>
    </source>
</evidence>
<organism evidence="14 15">
    <name type="scientific">Kistimonas scapharcae</name>
    <dbReference type="NCBI Taxonomy" id="1036133"/>
    <lineage>
        <taxon>Bacteria</taxon>
        <taxon>Pseudomonadati</taxon>
        <taxon>Pseudomonadota</taxon>
        <taxon>Gammaproteobacteria</taxon>
        <taxon>Oceanospirillales</taxon>
        <taxon>Endozoicomonadaceae</taxon>
        <taxon>Kistimonas</taxon>
    </lineage>
</organism>
<keyword evidence="15" id="KW-1185">Reference proteome</keyword>
<dbReference type="PRINTS" id="PR01302">
    <property type="entry name" value="TYPE3IMPPROT"/>
</dbReference>
<keyword evidence="9 13" id="KW-1133">Transmembrane helix</keyword>
<dbReference type="Proteomes" id="UP001500604">
    <property type="component" value="Unassembled WGS sequence"/>
</dbReference>
<evidence type="ECO:0000256" key="10">
    <source>
        <dbReference type="ARBA" id="ARBA00023136"/>
    </source>
</evidence>
<evidence type="ECO:0000256" key="11">
    <source>
        <dbReference type="ARBA" id="ARBA00023143"/>
    </source>
</evidence>
<comment type="subcellular location">
    <subcellularLocation>
        <location evidence="13">Cell membrane</location>
        <topology evidence="13">Multi-pass membrane protein</topology>
    </subcellularLocation>
    <subcellularLocation>
        <location evidence="13">Bacterial flagellum basal body</location>
    </subcellularLocation>
</comment>
<protein>
    <recommendedName>
        <fullName evidence="3 13">Flagellar biosynthetic protein FliP</fullName>
    </recommendedName>
</protein>
<comment type="caution">
    <text evidence="14">The sequence shown here is derived from an EMBL/GenBank/DDBJ whole genome shotgun (WGS) entry which is preliminary data.</text>
</comment>
<dbReference type="PROSITE" id="PS01061">
    <property type="entry name" value="FLIP_2"/>
    <property type="match status" value="1"/>
</dbReference>
<feature type="transmembrane region" description="Helical" evidence="13">
    <location>
        <begin position="154"/>
        <end position="172"/>
    </location>
</feature>
<dbReference type="Pfam" id="PF00813">
    <property type="entry name" value="FliP"/>
    <property type="match status" value="1"/>
</dbReference>
<dbReference type="NCBIfam" id="TIGR01103">
    <property type="entry name" value="fliP"/>
    <property type="match status" value="1"/>
</dbReference>
<keyword evidence="8 13" id="KW-0653">Protein transport</keyword>
<evidence type="ECO:0000256" key="7">
    <source>
        <dbReference type="ARBA" id="ARBA00022795"/>
    </source>
</evidence>
<comment type="function">
    <text evidence="1 13">Plays a role in the flagellum-specific transport system.</text>
</comment>
<keyword evidence="12 13" id="KW-1006">Bacterial flagellum protein export</keyword>
<keyword evidence="7 13" id="KW-1005">Bacterial flagellum biogenesis</keyword>
<accession>A0ABP8V802</accession>
<name>A0ABP8V802_9GAMM</name>
<dbReference type="InterPro" id="IPR005838">
    <property type="entry name" value="T3SS_IM_P"/>
</dbReference>
<evidence type="ECO:0000256" key="3">
    <source>
        <dbReference type="ARBA" id="ARBA00021714"/>
    </source>
</evidence>
<dbReference type="PANTHER" id="PTHR30587:SF0">
    <property type="entry name" value="FLAGELLAR BIOSYNTHETIC PROTEIN FLIP"/>
    <property type="match status" value="1"/>
</dbReference>
<evidence type="ECO:0000256" key="13">
    <source>
        <dbReference type="RuleBase" id="RU362069"/>
    </source>
</evidence>
<gene>
    <name evidence="13" type="primary">fliP</name>
    <name evidence="14" type="ORF">GCM10023116_42060</name>
</gene>
<evidence type="ECO:0000256" key="2">
    <source>
        <dbReference type="ARBA" id="ARBA00006257"/>
    </source>
</evidence>
<dbReference type="NCBIfam" id="NF009438">
    <property type="entry name" value="PRK12797.1"/>
    <property type="match status" value="1"/>
</dbReference>
<evidence type="ECO:0000256" key="8">
    <source>
        <dbReference type="ARBA" id="ARBA00022927"/>
    </source>
</evidence>
<comment type="similarity">
    <text evidence="2 13">Belongs to the FliP/MopC/SpaP family.</text>
</comment>
<evidence type="ECO:0000313" key="14">
    <source>
        <dbReference type="EMBL" id="GAA4651922.1"/>
    </source>
</evidence>
<evidence type="ECO:0000256" key="9">
    <source>
        <dbReference type="ARBA" id="ARBA00022989"/>
    </source>
</evidence>
<keyword evidence="11" id="KW-0975">Bacterial flagellum</keyword>
<evidence type="ECO:0000256" key="12">
    <source>
        <dbReference type="ARBA" id="ARBA00023225"/>
    </source>
</evidence>
<feature type="transmembrane region" description="Helical" evidence="13">
    <location>
        <begin position="179"/>
        <end position="201"/>
    </location>
</feature>
<evidence type="ECO:0000256" key="6">
    <source>
        <dbReference type="ARBA" id="ARBA00022692"/>
    </source>
</evidence>
<dbReference type="EMBL" id="BAABFL010000465">
    <property type="protein sequence ID" value="GAA4651922.1"/>
    <property type="molecule type" value="Genomic_DNA"/>
</dbReference>
<dbReference type="PANTHER" id="PTHR30587">
    <property type="entry name" value="FLAGELLAR BIOSYNTHETIC PROTEIN FLIP"/>
    <property type="match status" value="1"/>
</dbReference>
<keyword evidence="10 13" id="KW-0472">Membrane</keyword>